<dbReference type="GO" id="GO:0030003">
    <property type="term" value="P:intracellular monoatomic cation homeostasis"/>
    <property type="evidence" value="ECO:0007669"/>
    <property type="project" value="TreeGrafter"/>
</dbReference>
<evidence type="ECO:0000256" key="7">
    <source>
        <dbReference type="SAM" id="Phobius"/>
    </source>
</evidence>
<keyword evidence="4 7" id="KW-1133">Transmembrane helix</keyword>
<dbReference type="AlphaFoldDB" id="A0A8S3QG50"/>
<sequence length="1123" mass="129282">MKKNHPTAKDYVTRDNFLQHKLYLLLQFIETDQFLQSFISNVTCGHGVSVNNFEYLTTLSLSMAVHLDRFVCPHKSIKEFHQVYHILYGNPGSSNISQLLGTVRRFYRPGMSPKQAPMTFKNRLQCLHPGIIDEHIHRQINSHQNREMIMEDKYDDMKVILNGKIVSLEPYMFNSIPQNDESDPTIKPAHQSHERITIKPSHQHKCPRVIVPRTSQRPDPQQFMRMQRILHSVSSHIVSAILRGVNIYDDKTYCLVDHLEYIMRHYGHHHYSYMDETDLKQMMSDIIKGYKIDKVKEHHRKTKRSSHNNDEHFGRHSNPQIFPGHEFNAKYRTNKASSFNDFVDTDSTSSVLNFSKVFTISADKTPKRRQDMVQMVERKFEHHMTNRITREQFLDICPSVIYSLLQRSEIKDKEDLVKDHVPPSALEIYGFGTASVFVISLASLVGAVFVKLSQKVIKDYLMGMLLSLSVGCLVGDAILHLLSEVLVEESNGEKARVTENLTKQCALLASIYGFFLLELTCSFLKSSTKEKKDDDYQCQNEENETKGQREKDKSALAWMVIVGDAIHNFADGLAIGAAFSKDITVGLSTSIAVFCHELPHELGDFAALVSSGLSIKRAMVLNFISSLTAFLGLYIGILASSNDVARSWIFSAGAGMFIYVALANLNPTLYKNVRIQGRPIVSLSGTVLERIGQYLDKFMLPAVLKQETHLRDSLEFINIIEKLQVKPDAYLVSFDIKEMYNNMSHVEMIDAVKHAWPTIIKCKHTILLPPLRYILELLKIVLENNEFMFNGKFYKTSTGVPMGNSLSPEITDLRVYEVLNSILRTFQHKQKISSLYRFRDDGFFIYNEGTDDEISQFFEHANRQHALLKFTHEKSQTKMQFLDVLVFKGLRFRETGILDLTTFRKKTENYQYLERSSCHPSSTFRGIIKGEMLRFKRCTNDPVKPDAYLLSFDIKEMYNNMFHVEMIDTVKHAWPTIIKCKHTILLPPLRYILELLKIVLENKEFMFNGKFYKTLTGVPMGNSLSPAITDLRVYEILNSIEVTAKQRKDTLMVKPKSVLQSPPLVFSTVFSRQKSHIKNNILKHWDKLKDDEEAKLLFDKRPLFAFRRHKNLKDTVTSATLGN</sequence>
<comment type="similarity">
    <text evidence="2">Belongs to the ZIP transporter (TC 2.A.5) family.</text>
</comment>
<dbReference type="PANTHER" id="PTHR12191:SF37">
    <property type="entry name" value="ZINC TRANSPORTER FOI"/>
    <property type="match status" value="1"/>
</dbReference>
<feature type="transmembrane region" description="Helical" evidence="7">
    <location>
        <begin position="645"/>
        <end position="665"/>
    </location>
</feature>
<dbReference type="InterPro" id="IPR003689">
    <property type="entry name" value="ZIP"/>
</dbReference>
<feature type="transmembrane region" description="Helical" evidence="7">
    <location>
        <begin position="428"/>
        <end position="449"/>
    </location>
</feature>
<dbReference type="EMBL" id="CAJPWZ010000482">
    <property type="protein sequence ID" value="CAG2194493.1"/>
    <property type="molecule type" value="Genomic_DNA"/>
</dbReference>
<organism evidence="9 10">
    <name type="scientific">Mytilus edulis</name>
    <name type="common">Blue mussel</name>
    <dbReference type="NCBI Taxonomy" id="6550"/>
    <lineage>
        <taxon>Eukaryota</taxon>
        <taxon>Metazoa</taxon>
        <taxon>Spiralia</taxon>
        <taxon>Lophotrochozoa</taxon>
        <taxon>Mollusca</taxon>
        <taxon>Bivalvia</taxon>
        <taxon>Autobranchia</taxon>
        <taxon>Pteriomorphia</taxon>
        <taxon>Mytilida</taxon>
        <taxon>Mytiloidea</taxon>
        <taxon>Mytilidae</taxon>
        <taxon>Mytilinae</taxon>
        <taxon>Mytilus</taxon>
    </lineage>
</organism>
<evidence type="ECO:0000256" key="4">
    <source>
        <dbReference type="ARBA" id="ARBA00022989"/>
    </source>
</evidence>
<keyword evidence="3 7" id="KW-0812">Transmembrane</keyword>
<dbReference type="SUPFAM" id="SSF56672">
    <property type="entry name" value="DNA/RNA polymerases"/>
    <property type="match status" value="1"/>
</dbReference>
<dbReference type="GO" id="GO:0071578">
    <property type="term" value="P:zinc ion import across plasma membrane"/>
    <property type="evidence" value="ECO:0007669"/>
    <property type="project" value="TreeGrafter"/>
</dbReference>
<evidence type="ECO:0000256" key="2">
    <source>
        <dbReference type="ARBA" id="ARBA00006939"/>
    </source>
</evidence>
<feature type="region of interest" description="Disordered" evidence="6">
    <location>
        <begin position="296"/>
        <end position="325"/>
    </location>
</feature>
<proteinExistence type="inferred from homology"/>
<dbReference type="OrthoDB" id="6131042at2759"/>
<dbReference type="InterPro" id="IPR000477">
    <property type="entry name" value="RT_dom"/>
</dbReference>
<dbReference type="PANTHER" id="PTHR12191">
    <property type="entry name" value="SOLUTE CARRIER FAMILY 39"/>
    <property type="match status" value="1"/>
</dbReference>
<keyword evidence="10" id="KW-1185">Reference proteome</keyword>
<dbReference type="Pfam" id="PF02535">
    <property type="entry name" value="Zip"/>
    <property type="match status" value="1"/>
</dbReference>
<dbReference type="InterPro" id="IPR043502">
    <property type="entry name" value="DNA/RNA_pol_sf"/>
</dbReference>
<evidence type="ECO:0000256" key="1">
    <source>
        <dbReference type="ARBA" id="ARBA00004141"/>
    </source>
</evidence>
<name>A0A8S3QG50_MYTED</name>
<dbReference type="GO" id="GO:0140410">
    <property type="term" value="F:monoatomic cation:bicarbonate symporter activity"/>
    <property type="evidence" value="ECO:0007669"/>
    <property type="project" value="TreeGrafter"/>
</dbReference>
<evidence type="ECO:0000256" key="6">
    <source>
        <dbReference type="SAM" id="MobiDB-lite"/>
    </source>
</evidence>
<dbReference type="GO" id="GO:0005385">
    <property type="term" value="F:zinc ion transmembrane transporter activity"/>
    <property type="evidence" value="ECO:0007669"/>
    <property type="project" value="TreeGrafter"/>
</dbReference>
<protein>
    <submittedName>
        <fullName evidence="9">Zinc transporter ZIP6,Zinc transporter ZIP14,Zinc transporter ZIP10,Zinc transporter foi</fullName>
    </submittedName>
</protein>
<evidence type="ECO:0000313" key="10">
    <source>
        <dbReference type="Proteomes" id="UP000683360"/>
    </source>
</evidence>
<evidence type="ECO:0000256" key="5">
    <source>
        <dbReference type="ARBA" id="ARBA00023136"/>
    </source>
</evidence>
<reference evidence="9" key="1">
    <citation type="submission" date="2021-03" db="EMBL/GenBank/DDBJ databases">
        <authorList>
            <person name="Bekaert M."/>
        </authorList>
    </citation>
    <scope>NUCLEOTIDE SEQUENCE</scope>
</reference>
<feature type="transmembrane region" description="Helical" evidence="7">
    <location>
        <begin position="620"/>
        <end position="639"/>
    </location>
</feature>
<feature type="compositionally biased region" description="Basic residues" evidence="6">
    <location>
        <begin position="297"/>
        <end position="306"/>
    </location>
</feature>
<evidence type="ECO:0000259" key="8">
    <source>
        <dbReference type="PROSITE" id="PS50878"/>
    </source>
</evidence>
<evidence type="ECO:0000313" key="9">
    <source>
        <dbReference type="EMBL" id="CAG2194493.1"/>
    </source>
</evidence>
<keyword evidence="5 7" id="KW-0472">Membrane</keyword>
<dbReference type="Proteomes" id="UP000683360">
    <property type="component" value="Unassembled WGS sequence"/>
</dbReference>
<dbReference type="GO" id="GO:0005886">
    <property type="term" value="C:plasma membrane"/>
    <property type="evidence" value="ECO:0007669"/>
    <property type="project" value="TreeGrafter"/>
</dbReference>
<feature type="domain" description="Reverse transcriptase" evidence="8">
    <location>
        <begin position="641"/>
        <end position="892"/>
    </location>
</feature>
<gene>
    <name evidence="9" type="ORF">MEDL_9514</name>
</gene>
<dbReference type="PROSITE" id="PS50878">
    <property type="entry name" value="RT_POL"/>
    <property type="match status" value="1"/>
</dbReference>
<evidence type="ECO:0000256" key="3">
    <source>
        <dbReference type="ARBA" id="ARBA00022692"/>
    </source>
</evidence>
<dbReference type="InterPro" id="IPR050799">
    <property type="entry name" value="ZIP_Transporter"/>
</dbReference>
<comment type="subcellular location">
    <subcellularLocation>
        <location evidence="1">Membrane</location>
        <topology evidence="1">Multi-pass membrane protein</topology>
    </subcellularLocation>
</comment>
<comment type="caution">
    <text evidence="9">The sequence shown here is derived from an EMBL/GenBank/DDBJ whole genome shotgun (WGS) entry which is preliminary data.</text>
</comment>
<accession>A0A8S3QG50</accession>